<proteinExistence type="predicted"/>
<evidence type="ECO:0000313" key="3">
    <source>
        <dbReference type="EMBL" id="MBL0718948.1"/>
    </source>
</evidence>
<reference evidence="3 4" key="1">
    <citation type="submission" date="2021-01" db="EMBL/GenBank/DDBJ databases">
        <title>Piscinibacter sp. Jin2 Genome sequencing and assembly.</title>
        <authorList>
            <person name="Kim I."/>
        </authorList>
    </citation>
    <scope>NUCLEOTIDE SEQUENCE [LARGE SCALE GENOMIC DNA]</scope>
    <source>
        <strain evidence="3 4">Jin2</strain>
    </source>
</reference>
<feature type="transmembrane region" description="Helical" evidence="1">
    <location>
        <begin position="48"/>
        <end position="66"/>
    </location>
</feature>
<protein>
    <submittedName>
        <fullName evidence="3">Prepilin peptidase</fullName>
    </submittedName>
</protein>
<gene>
    <name evidence="3" type="ORF">JI742_03500</name>
</gene>
<dbReference type="Proteomes" id="UP000643207">
    <property type="component" value="Unassembled WGS sequence"/>
</dbReference>
<keyword evidence="1" id="KW-1133">Transmembrane helix</keyword>
<evidence type="ECO:0000259" key="2">
    <source>
        <dbReference type="Pfam" id="PF01478"/>
    </source>
</evidence>
<feature type="domain" description="Prepilin type IV endopeptidase peptidase" evidence="2">
    <location>
        <begin position="1"/>
        <end position="96"/>
    </location>
</feature>
<evidence type="ECO:0000256" key="1">
    <source>
        <dbReference type="SAM" id="Phobius"/>
    </source>
</evidence>
<name>A0A9X0XFC3_9BURK</name>
<organism evidence="3 4">
    <name type="scientific">Aquariibacter lacus</name>
    <dbReference type="NCBI Taxonomy" id="2801332"/>
    <lineage>
        <taxon>Bacteria</taxon>
        <taxon>Pseudomonadati</taxon>
        <taxon>Pseudomonadota</taxon>
        <taxon>Betaproteobacteria</taxon>
        <taxon>Burkholderiales</taxon>
        <taxon>Sphaerotilaceae</taxon>
        <taxon>Aquariibacter</taxon>
    </lineage>
</organism>
<keyword evidence="4" id="KW-1185">Reference proteome</keyword>
<comment type="caution">
    <text evidence="3">The sequence shown here is derived from an EMBL/GenBank/DDBJ whole genome shotgun (WGS) entry which is preliminary data.</text>
</comment>
<dbReference type="Pfam" id="PF01478">
    <property type="entry name" value="Peptidase_A24"/>
    <property type="match status" value="1"/>
</dbReference>
<feature type="transmembrane region" description="Helical" evidence="1">
    <location>
        <begin position="86"/>
        <end position="107"/>
    </location>
</feature>
<feature type="transmembrane region" description="Helical" evidence="1">
    <location>
        <begin position="17"/>
        <end position="36"/>
    </location>
</feature>
<keyword evidence="1" id="KW-0812">Transmembrane</keyword>
<evidence type="ECO:0000313" key="4">
    <source>
        <dbReference type="Proteomes" id="UP000643207"/>
    </source>
</evidence>
<keyword evidence="1" id="KW-0472">Membrane</keyword>
<accession>A0A9X0XFC3</accession>
<dbReference type="EMBL" id="JAERRA010000001">
    <property type="protein sequence ID" value="MBL0718948.1"/>
    <property type="molecule type" value="Genomic_DNA"/>
</dbReference>
<dbReference type="GO" id="GO:0016020">
    <property type="term" value="C:membrane"/>
    <property type="evidence" value="ECO:0007669"/>
    <property type="project" value="InterPro"/>
</dbReference>
<dbReference type="InterPro" id="IPR000045">
    <property type="entry name" value="Prepilin_IV_endopep_pep"/>
</dbReference>
<dbReference type="Gene3D" id="1.20.120.1220">
    <property type="match status" value="1"/>
</dbReference>
<dbReference type="AlphaFoldDB" id="A0A9X0XFC3"/>
<sequence>MLAAAFSDAGWRRLPNALILIGAFAAALSLVPQPALAPLGGPAGAPQALAWAAIGLAISLPIHLLGRMGAGDVKMLTVLGAWMGPLLLPVWLIGTLSQGLHALLRVVLRSRPAPGRERLPFGTHLGAAGLLVLAARALQA</sequence>
<dbReference type="GO" id="GO:0004190">
    <property type="term" value="F:aspartic-type endopeptidase activity"/>
    <property type="evidence" value="ECO:0007669"/>
    <property type="project" value="InterPro"/>
</dbReference>